<dbReference type="EMBL" id="CVRI01000058">
    <property type="protein sequence ID" value="CRL02561.1"/>
    <property type="molecule type" value="Genomic_DNA"/>
</dbReference>
<evidence type="ECO:0000256" key="2">
    <source>
        <dbReference type="ARBA" id="ARBA00007020"/>
    </source>
</evidence>
<dbReference type="PANTHER" id="PTHR13603">
    <property type="entry name" value="TRANSMEMBRANE PROTEIN 186"/>
    <property type="match status" value="1"/>
</dbReference>
<comment type="similarity">
    <text evidence="2">Belongs to the TMEM186 family.</text>
</comment>
<evidence type="ECO:0000256" key="4">
    <source>
        <dbReference type="ARBA" id="ARBA00022692"/>
    </source>
</evidence>
<comment type="subcellular location">
    <subcellularLocation>
        <location evidence="1">Mitochondrion inner membrane</location>
        <topology evidence="1">Multi-pass membrane protein</topology>
    </subcellularLocation>
</comment>
<keyword evidence="7" id="KW-0496">Mitochondrion</keyword>
<evidence type="ECO:0000256" key="3">
    <source>
        <dbReference type="ARBA" id="ARBA00014604"/>
    </source>
</evidence>
<evidence type="ECO:0000256" key="9">
    <source>
        <dbReference type="SAM" id="Phobius"/>
    </source>
</evidence>
<reference evidence="10 11" key="1">
    <citation type="submission" date="2015-04" db="EMBL/GenBank/DDBJ databases">
        <authorList>
            <person name="Syromyatnikov M.Y."/>
            <person name="Popov V.N."/>
        </authorList>
    </citation>
    <scope>NUCLEOTIDE SEQUENCE [LARGE SCALE GENOMIC DNA]</scope>
</reference>
<accession>A0A1J1IVJ4</accession>
<evidence type="ECO:0000256" key="1">
    <source>
        <dbReference type="ARBA" id="ARBA00004448"/>
    </source>
</evidence>
<dbReference type="STRING" id="568069.A0A1J1IVJ4"/>
<protein>
    <recommendedName>
        <fullName evidence="3">Transmembrane protein 186</fullName>
    </recommendedName>
</protein>
<evidence type="ECO:0000256" key="7">
    <source>
        <dbReference type="ARBA" id="ARBA00023128"/>
    </source>
</evidence>
<dbReference type="GO" id="GO:0005743">
    <property type="term" value="C:mitochondrial inner membrane"/>
    <property type="evidence" value="ECO:0007669"/>
    <property type="project" value="UniProtKB-SubCell"/>
</dbReference>
<keyword evidence="4 9" id="KW-0812">Transmembrane</keyword>
<keyword evidence="6 9" id="KW-1133">Transmembrane helix</keyword>
<organism evidence="10 11">
    <name type="scientific">Clunio marinus</name>
    <dbReference type="NCBI Taxonomy" id="568069"/>
    <lineage>
        <taxon>Eukaryota</taxon>
        <taxon>Metazoa</taxon>
        <taxon>Ecdysozoa</taxon>
        <taxon>Arthropoda</taxon>
        <taxon>Hexapoda</taxon>
        <taxon>Insecta</taxon>
        <taxon>Pterygota</taxon>
        <taxon>Neoptera</taxon>
        <taxon>Endopterygota</taxon>
        <taxon>Diptera</taxon>
        <taxon>Nematocera</taxon>
        <taxon>Chironomoidea</taxon>
        <taxon>Chironomidae</taxon>
        <taxon>Clunio</taxon>
    </lineage>
</organism>
<evidence type="ECO:0000256" key="5">
    <source>
        <dbReference type="ARBA" id="ARBA00022792"/>
    </source>
</evidence>
<sequence length="201" mass="23420">MLLLKFILNSKSRSYAKLVTSIRYERGYCSSEKLKPAQKPGNLKPQEEWKPVYKCSLIQQISVINRLKFYHLGGAFFLIPFALSIPEIFHPQVVAYIGFTGSLILFAVSYIFQNMIGFVYINKVNPNLVKFSYINFYGRRVEYESNIDDIVPIDEHPSHIFNKYTKSVQFHNTKLKLKIFHTFGLISNYDLAKRILGMQFD</sequence>
<proteinExistence type="inferred from homology"/>
<feature type="transmembrane region" description="Helical" evidence="9">
    <location>
        <begin position="95"/>
        <end position="121"/>
    </location>
</feature>
<keyword evidence="5" id="KW-0999">Mitochondrion inner membrane</keyword>
<name>A0A1J1IVJ4_9DIPT</name>
<evidence type="ECO:0000313" key="11">
    <source>
        <dbReference type="Proteomes" id="UP000183832"/>
    </source>
</evidence>
<keyword evidence="8 9" id="KW-0472">Membrane</keyword>
<evidence type="ECO:0000256" key="8">
    <source>
        <dbReference type="ARBA" id="ARBA00023136"/>
    </source>
</evidence>
<dbReference type="InterPro" id="IPR026571">
    <property type="entry name" value="Tmem186"/>
</dbReference>
<dbReference type="Proteomes" id="UP000183832">
    <property type="component" value="Unassembled WGS sequence"/>
</dbReference>
<dbReference type="AlphaFoldDB" id="A0A1J1IVJ4"/>
<evidence type="ECO:0000313" key="10">
    <source>
        <dbReference type="EMBL" id="CRL02561.1"/>
    </source>
</evidence>
<dbReference type="PANTHER" id="PTHR13603:SF1">
    <property type="entry name" value="TRANSMEMBRANE PROTEIN 186"/>
    <property type="match status" value="1"/>
</dbReference>
<keyword evidence="11" id="KW-1185">Reference proteome</keyword>
<dbReference type="OrthoDB" id="6147888at2759"/>
<evidence type="ECO:0000256" key="6">
    <source>
        <dbReference type="ARBA" id="ARBA00022989"/>
    </source>
</evidence>
<feature type="transmembrane region" description="Helical" evidence="9">
    <location>
        <begin position="69"/>
        <end position="89"/>
    </location>
</feature>
<gene>
    <name evidence="10" type="primary">putative GH25009</name>
    <name evidence="10" type="ORF">CLUMA_CG015887</name>
</gene>